<name>A0ABS8V6P6_DATST</name>
<protein>
    <recommendedName>
        <fullName evidence="3">SURF1-like protein</fullName>
    </recommendedName>
</protein>
<gene>
    <name evidence="1" type="ORF">HAX54_029900</name>
</gene>
<organism evidence="1 2">
    <name type="scientific">Datura stramonium</name>
    <name type="common">Jimsonweed</name>
    <name type="synonym">Common thornapple</name>
    <dbReference type="NCBI Taxonomy" id="4076"/>
    <lineage>
        <taxon>Eukaryota</taxon>
        <taxon>Viridiplantae</taxon>
        <taxon>Streptophyta</taxon>
        <taxon>Embryophyta</taxon>
        <taxon>Tracheophyta</taxon>
        <taxon>Spermatophyta</taxon>
        <taxon>Magnoliopsida</taxon>
        <taxon>eudicotyledons</taxon>
        <taxon>Gunneridae</taxon>
        <taxon>Pentapetalae</taxon>
        <taxon>asterids</taxon>
        <taxon>lamiids</taxon>
        <taxon>Solanales</taxon>
        <taxon>Solanaceae</taxon>
        <taxon>Solanoideae</taxon>
        <taxon>Datureae</taxon>
        <taxon>Datura</taxon>
    </lineage>
</organism>
<evidence type="ECO:0000313" key="2">
    <source>
        <dbReference type="Proteomes" id="UP000823775"/>
    </source>
</evidence>
<comment type="caution">
    <text evidence="1">The sequence shown here is derived from an EMBL/GenBank/DDBJ whole genome shotgun (WGS) entry which is preliminary data.</text>
</comment>
<reference evidence="1 2" key="1">
    <citation type="journal article" date="2021" name="BMC Genomics">
        <title>Datura genome reveals duplications of psychoactive alkaloid biosynthetic genes and high mutation rate following tissue culture.</title>
        <authorList>
            <person name="Rajewski A."/>
            <person name="Carter-House D."/>
            <person name="Stajich J."/>
            <person name="Litt A."/>
        </authorList>
    </citation>
    <scope>NUCLEOTIDE SEQUENCE [LARGE SCALE GENOMIC DNA]</scope>
    <source>
        <strain evidence="1">AR-01</strain>
    </source>
</reference>
<proteinExistence type="predicted"/>
<feature type="non-terminal residue" evidence="1">
    <location>
        <position position="62"/>
    </location>
</feature>
<sequence length="62" mass="6764">MSQRITCPSILQVIVCGRWINSSELPTVGLQPTGELYRLPVDPRGHGQESLNVFGVPRGDST</sequence>
<evidence type="ECO:0008006" key="3">
    <source>
        <dbReference type="Google" id="ProtNLM"/>
    </source>
</evidence>
<dbReference type="Proteomes" id="UP000823775">
    <property type="component" value="Unassembled WGS sequence"/>
</dbReference>
<dbReference type="EMBL" id="JACEIK010003729">
    <property type="protein sequence ID" value="MCD9642866.1"/>
    <property type="molecule type" value="Genomic_DNA"/>
</dbReference>
<accession>A0ABS8V6P6</accession>
<keyword evidence="2" id="KW-1185">Reference proteome</keyword>
<evidence type="ECO:0000313" key="1">
    <source>
        <dbReference type="EMBL" id="MCD9642866.1"/>
    </source>
</evidence>